<dbReference type="EMBL" id="CSBK01001589">
    <property type="protein sequence ID" value="COY87640.1"/>
    <property type="molecule type" value="Genomic_DNA"/>
</dbReference>
<dbReference type="EMBL" id="CSAJ01000514">
    <property type="protein sequence ID" value="COW79656.1"/>
    <property type="molecule type" value="Genomic_DNA"/>
</dbReference>
<dbReference type="EMBL" id="CFOH01000209">
    <property type="protein sequence ID" value="CFE49822.1"/>
    <property type="molecule type" value="Genomic_DNA"/>
</dbReference>
<sequence length="46" mass="4834">MTALIKTIACMFTARPNSASPDNVPCAVTTDAPMVASGTSMVTRFR</sequence>
<evidence type="ECO:0000313" key="9">
    <source>
        <dbReference type="Proteomes" id="UP000039217"/>
    </source>
</evidence>
<dbReference type="Proteomes" id="UP000039021">
    <property type="component" value="Unassembled WGS sequence"/>
</dbReference>
<dbReference type="Proteomes" id="UP000039217">
    <property type="component" value="Unassembled WGS sequence"/>
</dbReference>
<dbReference type="Proteomes" id="UP000046947">
    <property type="component" value="Unassembled WGS sequence"/>
</dbReference>
<protein>
    <submittedName>
        <fullName evidence="3">Uncharacterized protein</fullName>
    </submittedName>
</protein>
<dbReference type="EMBL" id="CSAD01000026">
    <property type="protein sequence ID" value="COU79063.1"/>
    <property type="molecule type" value="Genomic_DNA"/>
</dbReference>
<dbReference type="EMBL" id="CGCX01001667">
    <property type="protein sequence ID" value="CFR99315.1"/>
    <property type="molecule type" value="Genomic_DNA"/>
</dbReference>
<evidence type="ECO:0000313" key="4">
    <source>
        <dbReference type="EMBL" id="CNU24867.1"/>
    </source>
</evidence>
<dbReference type="EMBL" id="CQQC01000064">
    <property type="protein sequence ID" value="CNU24867.1"/>
    <property type="molecule type" value="Genomic_DNA"/>
</dbReference>
<evidence type="ECO:0000313" key="12">
    <source>
        <dbReference type="Proteomes" id="UP000046680"/>
    </source>
</evidence>
<evidence type="ECO:0000313" key="5">
    <source>
        <dbReference type="EMBL" id="COU79063.1"/>
    </source>
</evidence>
<reference evidence="8 9" key="2">
    <citation type="submission" date="2015-03" db="EMBL/GenBank/DDBJ databases">
        <authorList>
            <consortium name="Pathogen Informatics"/>
        </authorList>
    </citation>
    <scope>NUCLEOTIDE SEQUENCE [LARGE SCALE GENOMIC DNA]</scope>
    <source>
        <strain evidence="3 14">Bir 187</strain>
        <strain evidence="2 12">C09601061</strain>
        <strain evidence="4 9">D00501624</strain>
        <strain evidence="5 11">G09801536</strain>
        <strain evidence="1 13">H09601792</strain>
        <strain evidence="6 10">M09401471</strain>
        <strain evidence="8">N09902308</strain>
    </source>
</reference>
<evidence type="ECO:0000313" key="14">
    <source>
        <dbReference type="Proteomes" id="UP000049023"/>
    </source>
</evidence>
<dbReference type="Proteomes" id="UP000046680">
    <property type="component" value="Unassembled WGS sequence"/>
</dbReference>
<dbReference type="AlphaFoldDB" id="A0A655A3G6"/>
<evidence type="ECO:0000313" key="3">
    <source>
        <dbReference type="EMBL" id="CKR84186.1"/>
    </source>
</evidence>
<organism evidence="3 14">
    <name type="scientific">Mycobacterium tuberculosis</name>
    <dbReference type="NCBI Taxonomy" id="1773"/>
    <lineage>
        <taxon>Bacteria</taxon>
        <taxon>Bacillati</taxon>
        <taxon>Actinomycetota</taxon>
        <taxon>Actinomycetes</taxon>
        <taxon>Mycobacteriales</taxon>
        <taxon>Mycobacteriaceae</taxon>
        <taxon>Mycobacterium</taxon>
        <taxon>Mycobacterium tuberculosis complex</taxon>
    </lineage>
</organism>
<reference evidence="7" key="1">
    <citation type="submission" date="2015-03" db="EMBL/GenBank/DDBJ databases">
        <authorList>
            <consortium name="Pathogen Informatics"/>
            <person name="Murphy D."/>
        </authorList>
    </citation>
    <scope>NUCLEOTIDE SEQUENCE</scope>
    <source>
        <strain evidence="7">N09902308</strain>
    </source>
</reference>
<evidence type="ECO:0000313" key="11">
    <source>
        <dbReference type="Proteomes" id="UP000045842"/>
    </source>
</evidence>
<evidence type="ECO:0000313" key="13">
    <source>
        <dbReference type="Proteomes" id="UP000046947"/>
    </source>
</evidence>
<proteinExistence type="predicted"/>
<name>A0A655A3G6_MYCTX</name>
<evidence type="ECO:0000313" key="6">
    <source>
        <dbReference type="EMBL" id="COW79656.1"/>
    </source>
</evidence>
<evidence type="ECO:0000313" key="8">
    <source>
        <dbReference type="Proteomes" id="UP000039021"/>
    </source>
</evidence>
<dbReference type="Proteomes" id="UP000049023">
    <property type="component" value="Unassembled WGS sequence"/>
</dbReference>
<evidence type="ECO:0000313" key="2">
    <source>
        <dbReference type="EMBL" id="CFR99315.1"/>
    </source>
</evidence>
<evidence type="ECO:0000313" key="7">
    <source>
        <dbReference type="EMBL" id="COY87640.1"/>
    </source>
</evidence>
<evidence type="ECO:0000313" key="1">
    <source>
        <dbReference type="EMBL" id="CFE49822.1"/>
    </source>
</evidence>
<accession>A0A655A3G6</accession>
<dbReference type="Proteomes" id="UP000045842">
    <property type="component" value="Unassembled WGS sequence"/>
</dbReference>
<evidence type="ECO:0000313" key="10">
    <source>
        <dbReference type="Proteomes" id="UP000044938"/>
    </source>
</evidence>
<dbReference type="Proteomes" id="UP000044938">
    <property type="component" value="Unassembled WGS sequence"/>
</dbReference>
<gene>
    <name evidence="2" type="ORF">ERS007657_03446</name>
    <name evidence="4" type="ORF">ERS007661_00349</name>
    <name evidence="5" type="ORF">ERS007679_00384</name>
    <name evidence="1" type="ORF">ERS007688_01574</name>
    <name evidence="6" type="ORF">ERS007720_03300</name>
    <name evidence="7" type="ORF">ERS007739_03168</name>
    <name evidence="3" type="ORF">ERS027661_02196</name>
</gene>
<dbReference type="EMBL" id="CNFU01000444">
    <property type="protein sequence ID" value="CKR84186.1"/>
    <property type="molecule type" value="Genomic_DNA"/>
</dbReference>